<comment type="caution">
    <text evidence="1">The sequence shown here is derived from an EMBL/GenBank/DDBJ whole genome shotgun (WGS) entry which is preliminary data.</text>
</comment>
<sequence>MRSDRFEYFAADEEHGEFFSQIDSEYGFKIVERCFDREKGPRVFGGLVRFLNFLREESDLIAKRSIYYASFDPAKLQSRDIVGSDRLAEFNLIQNPDVLTFNCGEQLDHKRLLLSQIGRSKESTEAAKILSRIKKIAKSIGNGAGLTTTGEFVFPSALSFAREGGRLVRTADAPPTYDARIAR</sequence>
<dbReference type="Proteomes" id="UP000293623">
    <property type="component" value="Unassembled WGS sequence"/>
</dbReference>
<evidence type="ECO:0000313" key="2">
    <source>
        <dbReference type="Proteomes" id="UP000293623"/>
    </source>
</evidence>
<dbReference type="RefSeq" id="WP_129525290.1">
    <property type="nucleotide sequence ID" value="NZ_SDPV01000002.1"/>
</dbReference>
<proteinExistence type="predicted"/>
<name>A0A4V1QW56_9SPHN</name>
<dbReference type="AlphaFoldDB" id="A0A4V1QW56"/>
<organism evidence="1 2">
    <name type="scientific">Pelagerythrobacter rhizovicinus</name>
    <dbReference type="NCBI Taxonomy" id="2268576"/>
    <lineage>
        <taxon>Bacteria</taxon>
        <taxon>Pseudomonadati</taxon>
        <taxon>Pseudomonadota</taxon>
        <taxon>Alphaproteobacteria</taxon>
        <taxon>Sphingomonadales</taxon>
        <taxon>Erythrobacteraceae</taxon>
        <taxon>Pelagerythrobacter</taxon>
    </lineage>
</organism>
<evidence type="ECO:0000313" key="1">
    <source>
        <dbReference type="EMBL" id="RXZ64986.1"/>
    </source>
</evidence>
<reference evidence="1 2" key="1">
    <citation type="submission" date="2019-01" db="EMBL/GenBank/DDBJ databases">
        <title>Altererythrobacter rhizovicinus sp. nov., isolated from the rhizosphere soil of Haloxylon ammodendron.</title>
        <authorList>
            <person name="Li H.-P."/>
            <person name="Gou J.-Y."/>
            <person name="Yao D."/>
            <person name="Han Q.-Q."/>
            <person name="Shao K.-Z."/>
            <person name="Zhao Q."/>
            <person name="Zhang J.-L."/>
        </authorList>
    </citation>
    <scope>NUCLEOTIDE SEQUENCE [LARGE SCALE GENOMIC DNA]</scope>
    <source>
        <strain evidence="1 2">AY-3R</strain>
    </source>
</reference>
<protein>
    <submittedName>
        <fullName evidence="1">Uncharacterized protein</fullName>
    </submittedName>
</protein>
<keyword evidence="2" id="KW-1185">Reference proteome</keyword>
<accession>A0A4V1QW56</accession>
<dbReference type="EMBL" id="SDPV01000002">
    <property type="protein sequence ID" value="RXZ64986.1"/>
    <property type="molecule type" value="Genomic_DNA"/>
</dbReference>
<gene>
    <name evidence="1" type="ORF">ETX26_14190</name>
</gene>